<feature type="non-terminal residue" evidence="1">
    <location>
        <position position="97"/>
    </location>
</feature>
<comment type="caution">
    <text evidence="1">The sequence shown here is derived from an EMBL/GenBank/DDBJ whole genome shotgun (WGS) entry which is preliminary data.</text>
</comment>
<dbReference type="EMBL" id="JARJLG010000081">
    <property type="protein sequence ID" value="KAJ7750693.1"/>
    <property type="molecule type" value="Genomic_DNA"/>
</dbReference>
<proteinExistence type="predicted"/>
<keyword evidence="2" id="KW-1185">Reference proteome</keyword>
<organism evidence="1 2">
    <name type="scientific">Mycena maculata</name>
    <dbReference type="NCBI Taxonomy" id="230809"/>
    <lineage>
        <taxon>Eukaryota</taxon>
        <taxon>Fungi</taxon>
        <taxon>Dikarya</taxon>
        <taxon>Basidiomycota</taxon>
        <taxon>Agaricomycotina</taxon>
        <taxon>Agaricomycetes</taxon>
        <taxon>Agaricomycetidae</taxon>
        <taxon>Agaricales</taxon>
        <taxon>Marasmiineae</taxon>
        <taxon>Mycenaceae</taxon>
        <taxon>Mycena</taxon>
    </lineage>
</organism>
<evidence type="ECO:0000313" key="1">
    <source>
        <dbReference type="EMBL" id="KAJ7750693.1"/>
    </source>
</evidence>
<sequence>SPYPPTALRTVNDDTARVFPNGAASGTFVCAICLGSHPNVTGCRSPTLWNGSPARCHRDGKGRILNPQGGEICIDFQLLRGCKGGFRNGQKHLHECS</sequence>
<evidence type="ECO:0000313" key="2">
    <source>
        <dbReference type="Proteomes" id="UP001215280"/>
    </source>
</evidence>
<feature type="non-terminal residue" evidence="1">
    <location>
        <position position="1"/>
    </location>
</feature>
<dbReference type="AlphaFoldDB" id="A0AAD7IUC3"/>
<reference evidence="1" key="1">
    <citation type="submission" date="2023-03" db="EMBL/GenBank/DDBJ databases">
        <title>Massive genome expansion in bonnet fungi (Mycena s.s.) driven by repeated elements and novel gene families across ecological guilds.</title>
        <authorList>
            <consortium name="Lawrence Berkeley National Laboratory"/>
            <person name="Harder C.B."/>
            <person name="Miyauchi S."/>
            <person name="Viragh M."/>
            <person name="Kuo A."/>
            <person name="Thoen E."/>
            <person name="Andreopoulos B."/>
            <person name="Lu D."/>
            <person name="Skrede I."/>
            <person name="Drula E."/>
            <person name="Henrissat B."/>
            <person name="Morin E."/>
            <person name="Kohler A."/>
            <person name="Barry K."/>
            <person name="LaButti K."/>
            <person name="Morin E."/>
            <person name="Salamov A."/>
            <person name="Lipzen A."/>
            <person name="Mereny Z."/>
            <person name="Hegedus B."/>
            <person name="Baldrian P."/>
            <person name="Stursova M."/>
            <person name="Weitz H."/>
            <person name="Taylor A."/>
            <person name="Grigoriev I.V."/>
            <person name="Nagy L.G."/>
            <person name="Martin F."/>
            <person name="Kauserud H."/>
        </authorList>
    </citation>
    <scope>NUCLEOTIDE SEQUENCE</scope>
    <source>
        <strain evidence="1">CBHHK188m</strain>
    </source>
</reference>
<name>A0AAD7IUC3_9AGAR</name>
<gene>
    <name evidence="1" type="ORF">DFH07DRAFT_712148</name>
</gene>
<accession>A0AAD7IUC3</accession>
<protein>
    <submittedName>
        <fullName evidence="1">Uncharacterized protein</fullName>
    </submittedName>
</protein>
<dbReference type="Proteomes" id="UP001215280">
    <property type="component" value="Unassembled WGS sequence"/>
</dbReference>